<accession>A0AAE0A534</accession>
<gene>
    <name evidence="3" type="ORF">Dsin_018186</name>
</gene>
<dbReference type="AlphaFoldDB" id="A0AAE0A534"/>
<dbReference type="PANTHER" id="PTHR46890">
    <property type="entry name" value="NON-LTR RETROLELEMENT REVERSE TRANSCRIPTASE-LIKE PROTEIN-RELATED"/>
    <property type="match status" value="1"/>
</dbReference>
<dbReference type="Proteomes" id="UP001281410">
    <property type="component" value="Unassembled WGS sequence"/>
</dbReference>
<name>A0AAE0A534_9ROSI</name>
<feature type="domain" description="RNase H type-1" evidence="2">
    <location>
        <begin position="283"/>
        <end position="368"/>
    </location>
</feature>
<dbReference type="CDD" id="cd06222">
    <property type="entry name" value="RNase_H_like"/>
    <property type="match status" value="1"/>
</dbReference>
<dbReference type="InterPro" id="IPR000477">
    <property type="entry name" value="RT_dom"/>
</dbReference>
<evidence type="ECO:0000313" key="4">
    <source>
        <dbReference type="Proteomes" id="UP001281410"/>
    </source>
</evidence>
<feature type="domain" description="Reverse transcriptase" evidence="1">
    <location>
        <begin position="103"/>
        <end position="211"/>
    </location>
</feature>
<sequence length="395" mass="44731">MIRGLFDERGAWCDDMRDMEMVVIGYFGGQFKVSVPSRVDVEDVLDSLQSRLSQKSYNFLDSLFTAAEARKAVFDIGPMKASGLDGMSALFYQMFWGTVHAKVTISLCNVFYKIVVKTLANRLRLILGEAISDAQIAFVPGRLISVNAIIGFECLHVMRSKDRKVELVALKLDMSKAYDQVEWNFLAEVLLRLDFSKNWVRGLLDEGSRWRVGSWSVIRIFEDKWLYRPVNFKWRVWYLRNQWVHNKEKHDMGKVTSRATDFLNEFVGANTMVVDGDTCDRPDPPLVAEAMAILSGLEFVANTGLLPSILESDALGVVNMINADSVGSTDFSLVILDIKECIRGLRVHLVSFVSRNTNVVAHEIAKLAIVARKDLFWMETYPPSAERFVLTDCSL</sequence>
<reference evidence="3" key="1">
    <citation type="journal article" date="2023" name="Plant J.">
        <title>Genome sequences and population genomics provide insights into the demographic history, inbreeding, and mutation load of two 'living fossil' tree species of Dipteronia.</title>
        <authorList>
            <person name="Feng Y."/>
            <person name="Comes H.P."/>
            <person name="Chen J."/>
            <person name="Zhu S."/>
            <person name="Lu R."/>
            <person name="Zhang X."/>
            <person name="Li P."/>
            <person name="Qiu J."/>
            <person name="Olsen K.M."/>
            <person name="Qiu Y."/>
        </authorList>
    </citation>
    <scope>NUCLEOTIDE SEQUENCE</scope>
    <source>
        <strain evidence="3">NBL</strain>
    </source>
</reference>
<dbReference type="GO" id="GO:0003676">
    <property type="term" value="F:nucleic acid binding"/>
    <property type="evidence" value="ECO:0007669"/>
    <property type="project" value="InterPro"/>
</dbReference>
<evidence type="ECO:0008006" key="5">
    <source>
        <dbReference type="Google" id="ProtNLM"/>
    </source>
</evidence>
<organism evidence="3 4">
    <name type="scientific">Dipteronia sinensis</name>
    <dbReference type="NCBI Taxonomy" id="43782"/>
    <lineage>
        <taxon>Eukaryota</taxon>
        <taxon>Viridiplantae</taxon>
        <taxon>Streptophyta</taxon>
        <taxon>Embryophyta</taxon>
        <taxon>Tracheophyta</taxon>
        <taxon>Spermatophyta</taxon>
        <taxon>Magnoliopsida</taxon>
        <taxon>eudicotyledons</taxon>
        <taxon>Gunneridae</taxon>
        <taxon>Pentapetalae</taxon>
        <taxon>rosids</taxon>
        <taxon>malvids</taxon>
        <taxon>Sapindales</taxon>
        <taxon>Sapindaceae</taxon>
        <taxon>Hippocastanoideae</taxon>
        <taxon>Acereae</taxon>
        <taxon>Dipteronia</taxon>
    </lineage>
</organism>
<dbReference type="InterPro" id="IPR036397">
    <property type="entry name" value="RNaseH_sf"/>
</dbReference>
<dbReference type="Pfam" id="PF13456">
    <property type="entry name" value="RVT_3"/>
    <property type="match status" value="1"/>
</dbReference>
<dbReference type="InterPro" id="IPR044730">
    <property type="entry name" value="RNase_H-like_dom_plant"/>
</dbReference>
<dbReference type="InterPro" id="IPR052343">
    <property type="entry name" value="Retrotransposon-Effector_Assoc"/>
</dbReference>
<dbReference type="PANTHER" id="PTHR46890:SF48">
    <property type="entry name" value="RNA-DIRECTED DNA POLYMERASE"/>
    <property type="match status" value="1"/>
</dbReference>
<proteinExistence type="predicted"/>
<evidence type="ECO:0000313" key="3">
    <source>
        <dbReference type="EMBL" id="KAK3204140.1"/>
    </source>
</evidence>
<protein>
    <recommendedName>
        <fullName evidence="5">Reverse transcriptase</fullName>
    </recommendedName>
</protein>
<dbReference type="Pfam" id="PF00078">
    <property type="entry name" value="RVT_1"/>
    <property type="match status" value="1"/>
</dbReference>
<dbReference type="InterPro" id="IPR002156">
    <property type="entry name" value="RNaseH_domain"/>
</dbReference>
<comment type="caution">
    <text evidence="3">The sequence shown here is derived from an EMBL/GenBank/DDBJ whole genome shotgun (WGS) entry which is preliminary data.</text>
</comment>
<dbReference type="EMBL" id="JANJYJ010000006">
    <property type="protein sequence ID" value="KAK3204140.1"/>
    <property type="molecule type" value="Genomic_DNA"/>
</dbReference>
<dbReference type="GO" id="GO:0004523">
    <property type="term" value="F:RNA-DNA hybrid ribonuclease activity"/>
    <property type="evidence" value="ECO:0007669"/>
    <property type="project" value="InterPro"/>
</dbReference>
<dbReference type="Gene3D" id="3.30.420.10">
    <property type="entry name" value="Ribonuclease H-like superfamily/Ribonuclease H"/>
    <property type="match status" value="1"/>
</dbReference>
<keyword evidence="4" id="KW-1185">Reference proteome</keyword>
<evidence type="ECO:0000259" key="1">
    <source>
        <dbReference type="Pfam" id="PF00078"/>
    </source>
</evidence>
<evidence type="ECO:0000259" key="2">
    <source>
        <dbReference type="Pfam" id="PF13456"/>
    </source>
</evidence>